<dbReference type="Pfam" id="PF00903">
    <property type="entry name" value="Glyoxalase"/>
    <property type="match status" value="1"/>
</dbReference>
<dbReference type="EMBL" id="BNJF01000002">
    <property type="protein sequence ID" value="GHO46861.1"/>
    <property type="molecule type" value="Genomic_DNA"/>
</dbReference>
<dbReference type="InterPro" id="IPR004360">
    <property type="entry name" value="Glyas_Fos-R_dOase_dom"/>
</dbReference>
<name>A0A8J3I3E9_9CHLR</name>
<dbReference type="RefSeq" id="WP_220196209.1">
    <property type="nucleotide sequence ID" value="NZ_BNJF01000002.1"/>
</dbReference>
<dbReference type="Gene3D" id="3.10.180.10">
    <property type="entry name" value="2,3-Dihydroxybiphenyl 1,2-Dioxygenase, domain 1"/>
    <property type="match status" value="1"/>
</dbReference>
<dbReference type="InterPro" id="IPR037523">
    <property type="entry name" value="VOC_core"/>
</dbReference>
<dbReference type="SUPFAM" id="SSF54593">
    <property type="entry name" value="Glyoxalase/Bleomycin resistance protein/Dihydroxybiphenyl dioxygenase"/>
    <property type="match status" value="1"/>
</dbReference>
<evidence type="ECO:0000313" key="3">
    <source>
        <dbReference type="Proteomes" id="UP000612362"/>
    </source>
</evidence>
<dbReference type="AlphaFoldDB" id="A0A8J3I3E9"/>
<feature type="domain" description="VOC" evidence="1">
    <location>
        <begin position="2"/>
        <end position="126"/>
    </location>
</feature>
<sequence>MQLISVRLLVRNFSASIRFWQDVMGLTMPFCDEGLTYAYFDTGSTLLELIGRDSMASAIDEATPTPDPVGQRAVISFRVENVDETYTRLIESGATAIKGPLDRATWNARAAHIADPDGHLIEIYSPLSVTNA</sequence>
<keyword evidence="3" id="KW-1185">Reference proteome</keyword>
<dbReference type="Proteomes" id="UP000612362">
    <property type="component" value="Unassembled WGS sequence"/>
</dbReference>
<accession>A0A8J3I3E9</accession>
<protein>
    <submittedName>
        <fullName evidence="2">Glyoxalase</fullName>
    </submittedName>
</protein>
<evidence type="ECO:0000259" key="1">
    <source>
        <dbReference type="PROSITE" id="PS51819"/>
    </source>
</evidence>
<proteinExistence type="predicted"/>
<comment type="caution">
    <text evidence="2">The sequence shown here is derived from an EMBL/GenBank/DDBJ whole genome shotgun (WGS) entry which is preliminary data.</text>
</comment>
<dbReference type="PROSITE" id="PS51819">
    <property type="entry name" value="VOC"/>
    <property type="match status" value="1"/>
</dbReference>
<dbReference type="PANTHER" id="PTHR36503">
    <property type="entry name" value="BLR2520 PROTEIN"/>
    <property type="match status" value="1"/>
</dbReference>
<organism evidence="2 3">
    <name type="scientific">Ktedonospora formicarum</name>
    <dbReference type="NCBI Taxonomy" id="2778364"/>
    <lineage>
        <taxon>Bacteria</taxon>
        <taxon>Bacillati</taxon>
        <taxon>Chloroflexota</taxon>
        <taxon>Ktedonobacteria</taxon>
        <taxon>Ktedonobacterales</taxon>
        <taxon>Ktedonobacteraceae</taxon>
        <taxon>Ktedonospora</taxon>
    </lineage>
</organism>
<gene>
    <name evidence="2" type="ORF">KSX_50240</name>
</gene>
<reference evidence="2" key="1">
    <citation type="submission" date="2020-10" db="EMBL/GenBank/DDBJ databases">
        <title>Taxonomic study of unclassified bacteria belonging to the class Ktedonobacteria.</title>
        <authorList>
            <person name="Yabe S."/>
            <person name="Wang C.M."/>
            <person name="Zheng Y."/>
            <person name="Sakai Y."/>
            <person name="Cavaletti L."/>
            <person name="Monciardini P."/>
            <person name="Donadio S."/>
        </authorList>
    </citation>
    <scope>NUCLEOTIDE SEQUENCE</scope>
    <source>
        <strain evidence="2">SOSP1-1</strain>
    </source>
</reference>
<dbReference type="InterPro" id="IPR029068">
    <property type="entry name" value="Glyas_Bleomycin-R_OHBP_Dase"/>
</dbReference>
<evidence type="ECO:0000313" key="2">
    <source>
        <dbReference type="EMBL" id="GHO46861.1"/>
    </source>
</evidence>
<dbReference type="PANTHER" id="PTHR36503:SF3">
    <property type="entry name" value="BLR0126 PROTEIN"/>
    <property type="match status" value="1"/>
</dbReference>